<dbReference type="EMBL" id="OU015568">
    <property type="protein sequence ID" value="CAG5079825.1"/>
    <property type="molecule type" value="Genomic_DNA"/>
</dbReference>
<keyword evidence="1" id="KW-0812">Transmembrane</keyword>
<keyword evidence="4" id="KW-1185">Reference proteome</keyword>
<feature type="transmembrane region" description="Helical" evidence="1">
    <location>
        <begin position="296"/>
        <end position="319"/>
    </location>
</feature>
<keyword evidence="1" id="KW-1133">Transmembrane helix</keyword>
<evidence type="ECO:0000313" key="4">
    <source>
        <dbReference type="Proteomes" id="UP001158576"/>
    </source>
</evidence>
<feature type="transmembrane region" description="Helical" evidence="1">
    <location>
        <begin position="412"/>
        <end position="434"/>
    </location>
</feature>
<keyword evidence="1" id="KW-0472">Membrane</keyword>
<organism evidence="3 4">
    <name type="scientific">Oikopleura dioica</name>
    <name type="common">Tunicate</name>
    <dbReference type="NCBI Taxonomy" id="34765"/>
    <lineage>
        <taxon>Eukaryota</taxon>
        <taxon>Metazoa</taxon>
        <taxon>Chordata</taxon>
        <taxon>Tunicata</taxon>
        <taxon>Appendicularia</taxon>
        <taxon>Copelata</taxon>
        <taxon>Oikopleuridae</taxon>
        <taxon>Oikopleura</taxon>
    </lineage>
</organism>
<reference evidence="3 4" key="1">
    <citation type="submission" date="2021-04" db="EMBL/GenBank/DDBJ databases">
        <authorList>
            <person name="Bliznina A."/>
        </authorList>
    </citation>
    <scope>NUCLEOTIDE SEQUENCE [LARGE SCALE GENOMIC DNA]</scope>
</reference>
<feature type="signal peptide" evidence="2">
    <location>
        <begin position="1"/>
        <end position="18"/>
    </location>
</feature>
<evidence type="ECO:0000256" key="2">
    <source>
        <dbReference type="SAM" id="SignalP"/>
    </source>
</evidence>
<gene>
    <name evidence="3" type="ORF">OKIOD_LOCUS944</name>
</gene>
<sequence>MFILIPLLLNFAWSNFMGKVVDRGVGIGMQNQNNFRRTDARKAEKFYGGRGNGLPDQYRPERILNISISLPRDFRVDGFITTQRLRDPREIFRFGVEAKLKGNGNFTVLILFVDPIDRYLQEYSRTEAPQSCLLDKTDYEAGEDQSILPRDCPDRTSSGKLFDRCGWRLSKFKRAWSCSRNQNNEMPCFLLIAETQFNSIAQDICNDPDRHDPVTSLLVFCISSNYAMGIFRLPPIKRSNCILKTTESNKNCTSISRRDDSKKEDLESSLPMIQLPQFVGYRLRLRRSIVETQLPISPWIIALLIFTYLLVLGVIFFAVPFLSEKAMLQQSVKYTAYSTSYFNSKKSESCEEGKVRFICPRQNEPREYLYCCTVAENQYTCCADETKSRYFKNSSETVPEDVEQNKTSITGALWQAVIILYIFIVFLIMLADFFSHMRLKNKKSAHKPSPRQMSAES</sequence>
<dbReference type="Proteomes" id="UP001158576">
    <property type="component" value="Chromosome PAR"/>
</dbReference>
<proteinExistence type="predicted"/>
<evidence type="ECO:0000313" key="3">
    <source>
        <dbReference type="EMBL" id="CAG5079825.1"/>
    </source>
</evidence>
<keyword evidence="2" id="KW-0732">Signal</keyword>
<feature type="chain" id="PRO_5046765861" evidence="2">
    <location>
        <begin position="19"/>
        <end position="457"/>
    </location>
</feature>
<accession>A0ABN7RNQ0</accession>
<protein>
    <submittedName>
        <fullName evidence="3">Oidioi.mRNA.OKI2018_I69.PAR.g9386.t2.cds</fullName>
    </submittedName>
</protein>
<name>A0ABN7RNQ0_OIKDI</name>
<evidence type="ECO:0000256" key="1">
    <source>
        <dbReference type="SAM" id="Phobius"/>
    </source>
</evidence>